<evidence type="ECO:0000256" key="11">
    <source>
        <dbReference type="ARBA" id="ARBA00047364"/>
    </source>
</evidence>
<dbReference type="AlphaFoldDB" id="A0A225X2N8"/>
<dbReference type="CDD" id="cd00814">
    <property type="entry name" value="MetRS_core"/>
    <property type="match status" value="1"/>
</dbReference>
<keyword evidence="2" id="KW-0963">Cytoplasm</keyword>
<dbReference type="GO" id="GO:0006431">
    <property type="term" value="P:methionyl-tRNA aminoacylation"/>
    <property type="evidence" value="ECO:0007669"/>
    <property type="project" value="InterPro"/>
</dbReference>
<evidence type="ECO:0000256" key="6">
    <source>
        <dbReference type="ARBA" id="ARBA00022840"/>
    </source>
</evidence>
<dbReference type="PROSITE" id="PS50886">
    <property type="entry name" value="TRBD"/>
    <property type="match status" value="1"/>
</dbReference>
<evidence type="ECO:0000256" key="2">
    <source>
        <dbReference type="ARBA" id="ARBA00022490"/>
    </source>
</evidence>
<organism evidence="15 16">
    <name type="scientific">Phytophthora megakarya</name>
    <dbReference type="NCBI Taxonomy" id="4795"/>
    <lineage>
        <taxon>Eukaryota</taxon>
        <taxon>Sar</taxon>
        <taxon>Stramenopiles</taxon>
        <taxon>Oomycota</taxon>
        <taxon>Peronosporomycetes</taxon>
        <taxon>Peronosporales</taxon>
        <taxon>Peronosporaceae</taxon>
        <taxon>Phytophthora</taxon>
    </lineage>
</organism>
<evidence type="ECO:0000256" key="7">
    <source>
        <dbReference type="ARBA" id="ARBA00022884"/>
    </source>
</evidence>
<evidence type="ECO:0000256" key="8">
    <source>
        <dbReference type="ARBA" id="ARBA00022917"/>
    </source>
</evidence>
<dbReference type="Gene3D" id="2.40.50.140">
    <property type="entry name" value="Nucleic acid-binding proteins"/>
    <property type="match status" value="1"/>
</dbReference>
<evidence type="ECO:0000256" key="1">
    <source>
        <dbReference type="ARBA" id="ARBA00012838"/>
    </source>
</evidence>
<dbReference type="InterPro" id="IPR023457">
    <property type="entry name" value="Met-tRNA_synth_2"/>
</dbReference>
<dbReference type="Gene3D" id="3.40.50.620">
    <property type="entry name" value="HUPs"/>
    <property type="match status" value="1"/>
</dbReference>
<dbReference type="InterPro" id="IPR014729">
    <property type="entry name" value="Rossmann-like_a/b/a_fold"/>
</dbReference>
<dbReference type="NCBIfam" id="NF008900">
    <property type="entry name" value="PRK12267.1"/>
    <property type="match status" value="1"/>
</dbReference>
<sequence length="727" mass="82008">MSTTADLAARVEQLEVAQQQQQARVDQLQTQVDAAKPARESFYLTTAIHYTNGLPHMGHAYENVCSDVISRYHRVFGRDVYFLTGTDEHGQKIAQTAEAAGVTPQELVDKYANIFQQLTKDLNMSNNNFIRTTSDVHKKFSQWLFQQALDKGDVYLGKYEGWYNVREEMFVTETEAQLTDYKDPTTGTPFKKMQEESYFFKMSKYQDRLIKHYEENPDFIQPEVRRQELLRRLKEPLQDLSASRNTFTHGIPLLNDPKHVMYVWFDALANYLSAIGYPDGPNARYWPASVHIIGKDITWFHCVIWPCILMSTGIPLPKRVFAHGFVNAKDGSKMSKSVGNVIDPYEMISKYGLESFRYFIVRSAKFGQDMPFSEDDLINIHNSELADTLGNLVHRTVNICKKYSNGVVPDAKADKPFDIYELLKYSEDSYKDFALQSACIAIVNALKDTNKYLTEKEPWHMKENEPRLVVVRTCLEAIYVLGHYLSPILPLTSETIFKKLGTAPTTLTALSPDYDNLKPGTEVSIGDILFNKILTEEEKQKQSEAAAAKAKPVKAKPAKVTTPLFASLDIRVGVISKVWKHPESEKLYCEEIDIGEEEPKQIASGLQAFYSLEEMQNRKVLVLLNLKPAKLGGFKSHGMVLCASDEAHENVQFVEPPADAKTGERVSIASESGEPLSAAQVKKQKVLEKVSPDFLTNDSCVATYKGEQIMTSAGPCTAKSLKKAFIS</sequence>
<dbReference type="InterPro" id="IPR012340">
    <property type="entry name" value="NA-bd_OB-fold"/>
</dbReference>
<dbReference type="Gene3D" id="2.170.220.10">
    <property type="match status" value="1"/>
</dbReference>
<dbReference type="InterPro" id="IPR009080">
    <property type="entry name" value="tRNAsynth_Ia_anticodon-bd"/>
</dbReference>
<dbReference type="InterPro" id="IPR014758">
    <property type="entry name" value="Met-tRNA_synth"/>
</dbReference>
<dbReference type="Pfam" id="PF01588">
    <property type="entry name" value="tRNA_bind"/>
    <property type="match status" value="1"/>
</dbReference>
<feature type="domain" description="TRNA-binding" evidence="14">
    <location>
        <begin position="564"/>
        <end position="667"/>
    </location>
</feature>
<dbReference type="InterPro" id="IPR041872">
    <property type="entry name" value="Anticodon_Met"/>
</dbReference>
<evidence type="ECO:0000313" key="16">
    <source>
        <dbReference type="Proteomes" id="UP000198211"/>
    </source>
</evidence>
<dbReference type="SUPFAM" id="SSF47323">
    <property type="entry name" value="Anticodon-binding domain of a subclass of class I aminoacyl-tRNA synthetases"/>
    <property type="match status" value="1"/>
</dbReference>
<dbReference type="PANTHER" id="PTHR43326:SF2">
    <property type="entry name" value="METHIONINE--TRNA LIGASE"/>
    <property type="match status" value="1"/>
</dbReference>
<evidence type="ECO:0000256" key="12">
    <source>
        <dbReference type="PROSITE-ProRule" id="PRU00209"/>
    </source>
</evidence>
<evidence type="ECO:0000256" key="4">
    <source>
        <dbReference type="ARBA" id="ARBA00022598"/>
    </source>
</evidence>
<dbReference type="InterPro" id="IPR002547">
    <property type="entry name" value="tRNA-bd_dom"/>
</dbReference>
<keyword evidence="16" id="KW-1185">Reference proteome</keyword>
<dbReference type="CDD" id="cd07957">
    <property type="entry name" value="Anticodon_Ia_Met"/>
    <property type="match status" value="1"/>
</dbReference>
<dbReference type="GO" id="GO:0005524">
    <property type="term" value="F:ATP binding"/>
    <property type="evidence" value="ECO:0007669"/>
    <property type="project" value="UniProtKB-KW"/>
</dbReference>
<dbReference type="EC" id="6.1.1.10" evidence="1"/>
<comment type="catalytic activity">
    <reaction evidence="11">
        <text>tRNA(Met) + L-methionine + ATP = L-methionyl-tRNA(Met) + AMP + diphosphate</text>
        <dbReference type="Rhea" id="RHEA:13481"/>
        <dbReference type="Rhea" id="RHEA-COMP:9667"/>
        <dbReference type="Rhea" id="RHEA-COMP:9698"/>
        <dbReference type="ChEBI" id="CHEBI:30616"/>
        <dbReference type="ChEBI" id="CHEBI:33019"/>
        <dbReference type="ChEBI" id="CHEBI:57844"/>
        <dbReference type="ChEBI" id="CHEBI:78442"/>
        <dbReference type="ChEBI" id="CHEBI:78530"/>
        <dbReference type="ChEBI" id="CHEBI:456215"/>
        <dbReference type="EC" id="6.1.1.10"/>
    </reaction>
</comment>
<dbReference type="EMBL" id="NBNE01000026">
    <property type="protein sequence ID" value="OWZ24161.1"/>
    <property type="molecule type" value="Genomic_DNA"/>
</dbReference>
<dbReference type="Pfam" id="PF09334">
    <property type="entry name" value="tRNA-synt_1g"/>
    <property type="match status" value="2"/>
</dbReference>
<dbReference type="CDD" id="cd02799">
    <property type="entry name" value="tRNA_bind_EMAP-II_like"/>
    <property type="match status" value="1"/>
</dbReference>
<keyword evidence="9 13" id="KW-0030">Aminoacyl-tRNA synthetase</keyword>
<evidence type="ECO:0000313" key="15">
    <source>
        <dbReference type="EMBL" id="OWZ24161.1"/>
    </source>
</evidence>
<keyword evidence="5 13" id="KW-0547">Nucleotide-binding</keyword>
<evidence type="ECO:0000256" key="13">
    <source>
        <dbReference type="RuleBase" id="RU363039"/>
    </source>
</evidence>
<keyword evidence="4 13" id="KW-0436">Ligase</keyword>
<dbReference type="SUPFAM" id="SSF52374">
    <property type="entry name" value="Nucleotidylyl transferase"/>
    <property type="match status" value="1"/>
</dbReference>
<dbReference type="PANTHER" id="PTHR43326">
    <property type="entry name" value="METHIONYL-TRNA SYNTHETASE"/>
    <property type="match status" value="1"/>
</dbReference>
<dbReference type="Proteomes" id="UP000198211">
    <property type="component" value="Unassembled WGS sequence"/>
</dbReference>
<dbReference type="OrthoDB" id="24670at2759"/>
<name>A0A225X2N8_9STRA</name>
<dbReference type="GO" id="GO:0004825">
    <property type="term" value="F:methionine-tRNA ligase activity"/>
    <property type="evidence" value="ECO:0007669"/>
    <property type="project" value="UniProtKB-EC"/>
</dbReference>
<keyword evidence="7 12" id="KW-0694">RNA-binding</keyword>
<comment type="similarity">
    <text evidence="13">Belongs to the class-I aminoacyl-tRNA synthetase family.</text>
</comment>
<keyword evidence="6 13" id="KW-0067">ATP-binding</keyword>
<evidence type="ECO:0000256" key="3">
    <source>
        <dbReference type="ARBA" id="ARBA00022555"/>
    </source>
</evidence>
<dbReference type="Gene3D" id="1.10.730.10">
    <property type="entry name" value="Isoleucyl-tRNA Synthetase, Domain 1"/>
    <property type="match status" value="1"/>
</dbReference>
<dbReference type="NCBIfam" id="TIGR00398">
    <property type="entry name" value="metG"/>
    <property type="match status" value="1"/>
</dbReference>
<dbReference type="InterPro" id="IPR015413">
    <property type="entry name" value="Methionyl/Leucyl_tRNA_Synth"/>
</dbReference>
<accession>A0A225X2N8</accession>
<evidence type="ECO:0000256" key="5">
    <source>
        <dbReference type="ARBA" id="ARBA00022741"/>
    </source>
</evidence>
<dbReference type="FunFam" id="2.170.220.10:FF:000002">
    <property type="entry name" value="Methionine--tRNA ligase"/>
    <property type="match status" value="1"/>
</dbReference>
<comment type="caution">
    <text evidence="15">The sequence shown here is derived from an EMBL/GenBank/DDBJ whole genome shotgun (WGS) entry which is preliminary data.</text>
</comment>
<proteinExistence type="inferred from homology"/>
<protein>
    <recommendedName>
        <fullName evidence="1">methionine--tRNA ligase</fullName>
        <ecNumber evidence="1">6.1.1.10</ecNumber>
    </recommendedName>
    <alternativeName>
        <fullName evidence="10">Methionyl-tRNA synthetase</fullName>
    </alternativeName>
</protein>
<keyword evidence="8 13" id="KW-0648">Protein biosynthesis</keyword>
<evidence type="ECO:0000259" key="14">
    <source>
        <dbReference type="PROSITE" id="PS50886"/>
    </source>
</evidence>
<keyword evidence="3 12" id="KW-0820">tRNA-binding</keyword>
<reference evidence="16" key="1">
    <citation type="submission" date="2017-03" db="EMBL/GenBank/DDBJ databases">
        <title>Phytopthora megakarya and P. palmivora, two closely related causual agents of cacao black pod achieved similar genome size and gene model numbers by different mechanisms.</title>
        <authorList>
            <person name="Ali S."/>
            <person name="Shao J."/>
            <person name="Larry D.J."/>
            <person name="Kronmiller B."/>
            <person name="Shen D."/>
            <person name="Strem M.D."/>
            <person name="Melnick R.L."/>
            <person name="Guiltinan M.J."/>
            <person name="Tyler B.M."/>
            <person name="Meinhardt L.W."/>
            <person name="Bailey B.A."/>
        </authorList>
    </citation>
    <scope>NUCLEOTIDE SEQUENCE [LARGE SCALE GENOMIC DNA]</scope>
    <source>
        <strain evidence="16">zdho120</strain>
    </source>
</reference>
<evidence type="ECO:0000256" key="9">
    <source>
        <dbReference type="ARBA" id="ARBA00023146"/>
    </source>
</evidence>
<dbReference type="HAMAP" id="MF_01228">
    <property type="entry name" value="Met_tRNA_synth_type2"/>
    <property type="match status" value="1"/>
</dbReference>
<evidence type="ECO:0000256" key="10">
    <source>
        <dbReference type="ARBA" id="ARBA00030904"/>
    </source>
</evidence>
<dbReference type="SUPFAM" id="SSF50249">
    <property type="entry name" value="Nucleic acid-binding proteins"/>
    <property type="match status" value="1"/>
</dbReference>
<dbReference type="InterPro" id="IPR033911">
    <property type="entry name" value="MetRS_core"/>
</dbReference>
<dbReference type="PRINTS" id="PR01041">
    <property type="entry name" value="TRNASYNTHMET"/>
</dbReference>
<gene>
    <name evidence="15" type="ORF">PHMEG_000868</name>
</gene>
<dbReference type="STRING" id="4795.A0A225X2N8"/>
<dbReference type="GO" id="GO:0000049">
    <property type="term" value="F:tRNA binding"/>
    <property type="evidence" value="ECO:0007669"/>
    <property type="project" value="UniProtKB-UniRule"/>
</dbReference>
<dbReference type="FunFam" id="2.40.50.140:FF:000225">
    <property type="entry name" value="tyrosine--tRNA ligase, cytoplasmic"/>
    <property type="match status" value="1"/>
</dbReference>
<dbReference type="Pfam" id="PF19303">
    <property type="entry name" value="Anticodon_3"/>
    <property type="match status" value="1"/>
</dbReference>